<dbReference type="Gene3D" id="2.120.10.30">
    <property type="entry name" value="TolB, C-terminal domain"/>
    <property type="match status" value="1"/>
</dbReference>
<keyword evidence="2" id="KW-1185">Reference proteome</keyword>
<dbReference type="Proteomes" id="UP000068447">
    <property type="component" value="Chromosome"/>
</dbReference>
<dbReference type="RefSeq" id="WP_062478382.1">
    <property type="nucleotide sequence ID" value="NZ_CP013650.1"/>
</dbReference>
<dbReference type="InterPro" id="IPR011042">
    <property type="entry name" value="6-blade_b-propeller_TolB-like"/>
</dbReference>
<reference evidence="1 2" key="1">
    <citation type="submission" date="2015-12" db="EMBL/GenBank/DDBJ databases">
        <title>Complete genome of Lacimicrobium alkaliphilum KCTC 32984.</title>
        <authorList>
            <person name="Kim S.-G."/>
            <person name="Lee Y.-J."/>
        </authorList>
    </citation>
    <scope>NUCLEOTIDE SEQUENCE [LARGE SCALE GENOMIC DNA]</scope>
    <source>
        <strain evidence="1 2">YelD216</strain>
    </source>
</reference>
<dbReference type="Gene3D" id="1.10.1330.10">
    <property type="entry name" value="Dockerin domain"/>
    <property type="match status" value="1"/>
</dbReference>
<evidence type="ECO:0000313" key="1">
    <source>
        <dbReference type="EMBL" id="ALS98060.1"/>
    </source>
</evidence>
<gene>
    <name evidence="1" type="ORF">AT746_07150</name>
</gene>
<dbReference type="STRING" id="1526571.AT746_07150"/>
<dbReference type="GO" id="GO:0000272">
    <property type="term" value="P:polysaccharide catabolic process"/>
    <property type="evidence" value="ECO:0007669"/>
    <property type="project" value="InterPro"/>
</dbReference>
<dbReference type="KEGG" id="lal:AT746_07150"/>
<dbReference type="SUPFAM" id="SSF101898">
    <property type="entry name" value="NHL repeat"/>
    <property type="match status" value="1"/>
</dbReference>
<proteinExistence type="predicted"/>
<dbReference type="InterPro" id="IPR018247">
    <property type="entry name" value="EF_Hand_1_Ca_BS"/>
</dbReference>
<sequence>MVSAATTTYTTDADFDLGLLNSLNHDAPNNNQLQLNVIGDTFPVLWVANAGEDTMSRINTDGDGCEEARYLTAFGDPNALANHGAFSGPAPSRTAVDTEGNVYVANRNFSGNRPPELLKIVAEGGVDRNGNGVIDTSQDLNNDCMITPDEMLPVVDDNNDGIIQIEEFRDERVVWISPFAGPAHLGRSLCLDTDGNLWAGTFTGERAYYKFDQNGNMLAGPITTNISNYGCAVDSDGTLWGATLGSTLVELDTNTNTWVQNRTGQSNYGIVLGNDRVYLGSTLHAFNPATNSFQFSIAGGGTGVAVDGDGAVWFGTPTLRKFVTDGAGDLNTTPECSVSTLGGRGPIVGQGGRIWTINLSSNSVSQYDSDCNFISTIPVGRAPYTYSDATGFGARNQTDPTGIWTVITDGGSAGTPWDLISWNNEPEAFIPAGGSITVEARSADNQADLGLMAYMPVSNNAGGLGLTGQFIQIRTTLRPDAGGTSPILSDLSVSTFEDNGLMCDANLDGQVDTLDIQLIGAHRNVSVPPGDPMLDIDGNGYINVNDARKCARQCTYSRCATSP</sequence>
<dbReference type="PROSITE" id="PS00018">
    <property type="entry name" value="EF_HAND_1"/>
    <property type="match status" value="1"/>
</dbReference>
<name>A0A0U2ZI87_9ALTE</name>
<dbReference type="InterPro" id="IPR036439">
    <property type="entry name" value="Dockerin_dom_sf"/>
</dbReference>
<accession>A0A0U2ZI87</accession>
<dbReference type="AlphaFoldDB" id="A0A0U2ZI87"/>
<organism evidence="1 2">
    <name type="scientific">Lacimicrobium alkaliphilum</name>
    <dbReference type="NCBI Taxonomy" id="1526571"/>
    <lineage>
        <taxon>Bacteria</taxon>
        <taxon>Pseudomonadati</taxon>
        <taxon>Pseudomonadota</taxon>
        <taxon>Gammaproteobacteria</taxon>
        <taxon>Alteromonadales</taxon>
        <taxon>Alteromonadaceae</taxon>
        <taxon>Lacimicrobium</taxon>
    </lineage>
</organism>
<dbReference type="EMBL" id="CP013650">
    <property type="protein sequence ID" value="ALS98060.1"/>
    <property type="molecule type" value="Genomic_DNA"/>
</dbReference>
<evidence type="ECO:0008006" key="3">
    <source>
        <dbReference type="Google" id="ProtNLM"/>
    </source>
</evidence>
<evidence type="ECO:0000313" key="2">
    <source>
        <dbReference type="Proteomes" id="UP000068447"/>
    </source>
</evidence>
<protein>
    <recommendedName>
        <fullName evidence="3">Dockerin domain-containing protein</fullName>
    </recommendedName>
</protein>
<dbReference type="OrthoDB" id="5378341at2"/>